<dbReference type="EMBL" id="CAJNOG010007969">
    <property type="protein sequence ID" value="CAF1567137.1"/>
    <property type="molecule type" value="Genomic_DNA"/>
</dbReference>
<reference evidence="2" key="1">
    <citation type="submission" date="2021-02" db="EMBL/GenBank/DDBJ databases">
        <authorList>
            <person name="Nowell W R."/>
        </authorList>
    </citation>
    <scope>NUCLEOTIDE SEQUENCE</scope>
</reference>
<name>A0A815Y8Y3_9BILA</name>
<evidence type="ECO:0000313" key="2">
    <source>
        <dbReference type="EMBL" id="CAF1567137.1"/>
    </source>
</evidence>
<dbReference type="AlphaFoldDB" id="A0A815Y8Y3"/>
<dbReference type="Proteomes" id="UP000663845">
    <property type="component" value="Unassembled WGS sequence"/>
</dbReference>
<proteinExistence type="predicted"/>
<organism evidence="2 3">
    <name type="scientific">Adineta steineri</name>
    <dbReference type="NCBI Taxonomy" id="433720"/>
    <lineage>
        <taxon>Eukaryota</taxon>
        <taxon>Metazoa</taxon>
        <taxon>Spiralia</taxon>
        <taxon>Gnathifera</taxon>
        <taxon>Rotifera</taxon>
        <taxon>Eurotatoria</taxon>
        <taxon>Bdelloidea</taxon>
        <taxon>Adinetida</taxon>
        <taxon>Adinetidae</taxon>
        <taxon>Adineta</taxon>
    </lineage>
</organism>
<feature type="non-terminal residue" evidence="2">
    <location>
        <position position="1"/>
    </location>
</feature>
<accession>A0A815Y8Y3</accession>
<feature type="compositionally biased region" description="Low complexity" evidence="1">
    <location>
        <begin position="11"/>
        <end position="21"/>
    </location>
</feature>
<evidence type="ECO:0000313" key="3">
    <source>
        <dbReference type="Proteomes" id="UP000663845"/>
    </source>
</evidence>
<comment type="caution">
    <text evidence="2">The sequence shown here is derived from an EMBL/GenBank/DDBJ whole genome shotgun (WGS) entry which is preliminary data.</text>
</comment>
<evidence type="ECO:0000256" key="1">
    <source>
        <dbReference type="SAM" id="MobiDB-lite"/>
    </source>
</evidence>
<protein>
    <submittedName>
        <fullName evidence="2">Uncharacterized protein</fullName>
    </submittedName>
</protein>
<feature type="region of interest" description="Disordered" evidence="1">
    <location>
        <begin position="1"/>
        <end position="21"/>
    </location>
</feature>
<sequence>SPSTTTNRHPQIQTQTTTATINSQFFPIHDEDNEYRPYMSVKRKLSGLS</sequence>
<feature type="compositionally biased region" description="Polar residues" evidence="1">
    <location>
        <begin position="1"/>
        <end position="10"/>
    </location>
</feature>
<gene>
    <name evidence="2" type="ORF">JYZ213_LOCUS47185</name>
</gene>